<keyword evidence="1" id="KW-0812">Transmembrane</keyword>
<dbReference type="Proteomes" id="UP001244586">
    <property type="component" value="Chromosome"/>
</dbReference>
<evidence type="ECO:0000313" key="2">
    <source>
        <dbReference type="EMBL" id="MDG9786201.1"/>
    </source>
</evidence>
<gene>
    <name evidence="2" type="ORF">N7566_04180</name>
    <name evidence="3" type="ORF">QBJ73_11415</name>
</gene>
<dbReference type="AlphaFoldDB" id="A0AAJ6LCR2"/>
<organism evidence="3 4">
    <name type="scientific">Acinetobacter johnsonii</name>
    <dbReference type="NCBI Taxonomy" id="40214"/>
    <lineage>
        <taxon>Bacteria</taxon>
        <taxon>Pseudomonadati</taxon>
        <taxon>Pseudomonadota</taxon>
        <taxon>Gammaproteobacteria</taxon>
        <taxon>Moraxellales</taxon>
        <taxon>Moraxellaceae</taxon>
        <taxon>Acinetobacter</taxon>
    </lineage>
</organism>
<name>A0AAJ6LCR2_ACIJO</name>
<keyword evidence="4" id="KW-1185">Reference proteome</keyword>
<feature type="transmembrane region" description="Helical" evidence="1">
    <location>
        <begin position="129"/>
        <end position="149"/>
    </location>
</feature>
<reference evidence="2" key="1">
    <citation type="submission" date="2022-09" db="EMBL/GenBank/DDBJ databases">
        <title>Intensive care unit water sources are persistently colonized with multi-drug resistant bacteria and are the site of extensive horizontal gene transfer of antibiotic resistance genes.</title>
        <authorList>
            <person name="Diorio-Toth L."/>
        </authorList>
    </citation>
    <scope>NUCLEOTIDE SEQUENCE</scope>
    <source>
        <strain evidence="2">GD04065</strain>
    </source>
</reference>
<dbReference type="RefSeq" id="WP_058952200.1">
    <property type="nucleotide sequence ID" value="NZ_CANMLB010000005.1"/>
</dbReference>
<feature type="transmembrane region" description="Helical" evidence="1">
    <location>
        <begin position="12"/>
        <end position="32"/>
    </location>
</feature>
<evidence type="ECO:0000256" key="1">
    <source>
        <dbReference type="SAM" id="Phobius"/>
    </source>
</evidence>
<proteinExistence type="predicted"/>
<accession>A0AAJ6LCR2</accession>
<protein>
    <submittedName>
        <fullName evidence="3">Uncharacterized protein</fullName>
    </submittedName>
</protein>
<dbReference type="EMBL" id="JAOECG010000003">
    <property type="protein sequence ID" value="MDG9786201.1"/>
    <property type="molecule type" value="Genomic_DNA"/>
</dbReference>
<evidence type="ECO:0000313" key="3">
    <source>
        <dbReference type="EMBL" id="WMG17018.1"/>
    </source>
</evidence>
<sequence length="219" mass="25408">MMKDFIKKHNALGWVLGILGTLIVGGLGSGVWEVVLKPIFSFLGNGIINFLVQTSSSFSDEIYQSIALRSLDRFQAKTYSLIVMMLGLVTIFMCVILFSKVKKKLDDERDGVECEEKEKNWVLRNHKNFYIFMVFYFLLGCIPFFIYTYDGIKTNFIARKVITFEYLLKINSDVISEFDLKKIESQFAQINNVNDYEKIIRNLENIAQKNNKHINKKPL</sequence>
<evidence type="ECO:0000313" key="4">
    <source>
        <dbReference type="Proteomes" id="UP001244586"/>
    </source>
</evidence>
<dbReference type="Proteomes" id="UP001157887">
    <property type="component" value="Unassembled WGS sequence"/>
</dbReference>
<feature type="transmembrane region" description="Helical" evidence="1">
    <location>
        <begin position="79"/>
        <end position="99"/>
    </location>
</feature>
<dbReference type="EMBL" id="CP121776">
    <property type="protein sequence ID" value="WMG17018.1"/>
    <property type="molecule type" value="Genomic_DNA"/>
</dbReference>
<reference evidence="3 4" key="2">
    <citation type="submission" date="2023-04" db="EMBL/GenBank/DDBJ databases">
        <title>Acinetobacter johnsonii isolate AYTCM encoding NDM-1, OXA-58 and PER-1.</title>
        <authorList>
            <person name="Tian C."/>
            <person name="Wang S."/>
            <person name="Fan X."/>
            <person name="Xia D."/>
        </authorList>
    </citation>
    <scope>NUCLEOTIDE SEQUENCE [LARGE SCALE GENOMIC DNA]</scope>
    <source>
        <strain evidence="3 4">AYTCM</strain>
    </source>
</reference>
<keyword evidence="1" id="KW-1133">Transmembrane helix</keyword>
<keyword evidence="1" id="KW-0472">Membrane</keyword>